<dbReference type="SMART" id="SM00267">
    <property type="entry name" value="GGDEF"/>
    <property type="match status" value="1"/>
</dbReference>
<dbReference type="AlphaFoldDB" id="I4BGF6"/>
<dbReference type="PROSITE" id="PS50883">
    <property type="entry name" value="EAL"/>
    <property type="match status" value="1"/>
</dbReference>
<dbReference type="InterPro" id="IPR043128">
    <property type="entry name" value="Rev_trsase/Diguanyl_cyclase"/>
</dbReference>
<dbReference type="KEGG" id="mcb:Mycch_1564"/>
<dbReference type="CDD" id="cd01948">
    <property type="entry name" value="EAL"/>
    <property type="match status" value="1"/>
</dbReference>
<feature type="transmembrane region" description="Helical" evidence="1">
    <location>
        <begin position="64"/>
        <end position="86"/>
    </location>
</feature>
<keyword evidence="1" id="KW-0812">Transmembrane</keyword>
<feature type="transmembrane region" description="Helical" evidence="1">
    <location>
        <begin position="270"/>
        <end position="289"/>
    </location>
</feature>
<feature type="transmembrane region" description="Helical" evidence="1">
    <location>
        <begin position="7"/>
        <end position="28"/>
    </location>
</feature>
<name>I4BGF6_MYCCN</name>
<organism evidence="4 5">
    <name type="scientific">Mycolicibacterium chubuense (strain NBB4)</name>
    <name type="common">Mycobacterium chubuense</name>
    <dbReference type="NCBI Taxonomy" id="710421"/>
    <lineage>
        <taxon>Bacteria</taxon>
        <taxon>Bacillati</taxon>
        <taxon>Actinomycetota</taxon>
        <taxon>Actinomycetes</taxon>
        <taxon>Mycobacteriales</taxon>
        <taxon>Mycobacteriaceae</taxon>
        <taxon>Mycolicibacterium</taxon>
    </lineage>
</organism>
<feature type="transmembrane region" description="Helical" evidence="1">
    <location>
        <begin position="92"/>
        <end position="115"/>
    </location>
</feature>
<dbReference type="PANTHER" id="PTHR44757">
    <property type="entry name" value="DIGUANYLATE CYCLASE DGCP"/>
    <property type="match status" value="1"/>
</dbReference>
<protein>
    <submittedName>
        <fullName evidence="4">Diguanylate cyclase/phosphodiesterase</fullName>
    </submittedName>
</protein>
<evidence type="ECO:0000313" key="5">
    <source>
        <dbReference type="Proteomes" id="UP000006057"/>
    </source>
</evidence>
<dbReference type="PANTHER" id="PTHR44757:SF2">
    <property type="entry name" value="BIOFILM ARCHITECTURE MAINTENANCE PROTEIN MBAA"/>
    <property type="match status" value="1"/>
</dbReference>
<dbReference type="InterPro" id="IPR052155">
    <property type="entry name" value="Biofilm_reg_signaling"/>
</dbReference>
<gene>
    <name evidence="4" type="ordered locus">Mycch_1564</name>
</gene>
<keyword evidence="1" id="KW-0472">Membrane</keyword>
<dbReference type="Pfam" id="PF00990">
    <property type="entry name" value="GGDEF"/>
    <property type="match status" value="1"/>
</dbReference>
<evidence type="ECO:0000259" key="2">
    <source>
        <dbReference type="PROSITE" id="PS50883"/>
    </source>
</evidence>
<dbReference type="InterPro" id="IPR001633">
    <property type="entry name" value="EAL_dom"/>
</dbReference>
<dbReference type="Gene3D" id="3.20.20.450">
    <property type="entry name" value="EAL domain"/>
    <property type="match status" value="1"/>
</dbReference>
<feature type="transmembrane region" description="Helical" evidence="1">
    <location>
        <begin position="174"/>
        <end position="193"/>
    </location>
</feature>
<dbReference type="InterPro" id="IPR029787">
    <property type="entry name" value="Nucleotide_cyclase"/>
</dbReference>
<reference evidence="4 5" key="1">
    <citation type="submission" date="2012-06" db="EMBL/GenBank/DDBJ databases">
        <title>Complete sequence of chromosome of Mycobacterium chubuense NBB4.</title>
        <authorList>
            <consortium name="US DOE Joint Genome Institute"/>
            <person name="Lucas S."/>
            <person name="Han J."/>
            <person name="Lapidus A."/>
            <person name="Cheng J.-F."/>
            <person name="Goodwin L."/>
            <person name="Pitluck S."/>
            <person name="Peters L."/>
            <person name="Mikhailova N."/>
            <person name="Teshima H."/>
            <person name="Detter J.C."/>
            <person name="Han C."/>
            <person name="Tapia R."/>
            <person name="Land M."/>
            <person name="Hauser L."/>
            <person name="Kyrpides N."/>
            <person name="Ivanova N."/>
            <person name="Pagani I."/>
            <person name="Mattes T."/>
            <person name="Holmes A."/>
            <person name="Rutledge P."/>
            <person name="Paulsen I."/>
            <person name="Coleman N."/>
            <person name="Woyke T."/>
        </authorList>
    </citation>
    <scope>NUCLEOTIDE SEQUENCE [LARGE SCALE GENOMIC DNA]</scope>
    <source>
        <strain evidence="4 5">NBB4</strain>
    </source>
</reference>
<dbReference type="Pfam" id="PF00563">
    <property type="entry name" value="EAL"/>
    <property type="match status" value="1"/>
</dbReference>
<dbReference type="SUPFAM" id="SSF141868">
    <property type="entry name" value="EAL domain-like"/>
    <property type="match status" value="1"/>
</dbReference>
<feature type="domain" description="GGDEF" evidence="3">
    <location>
        <begin position="363"/>
        <end position="500"/>
    </location>
</feature>
<dbReference type="HOGENOM" id="CLU_000445_129_3_11"/>
<dbReference type="Gene3D" id="3.30.70.270">
    <property type="match status" value="1"/>
</dbReference>
<evidence type="ECO:0000256" key="1">
    <source>
        <dbReference type="SAM" id="Phobius"/>
    </source>
</evidence>
<dbReference type="EMBL" id="CP003053">
    <property type="protein sequence ID" value="AFM16363.1"/>
    <property type="molecule type" value="Genomic_DNA"/>
</dbReference>
<dbReference type="SMART" id="SM00052">
    <property type="entry name" value="EAL"/>
    <property type="match status" value="1"/>
</dbReference>
<feature type="transmembrane region" description="Helical" evidence="1">
    <location>
        <begin position="127"/>
        <end position="154"/>
    </location>
</feature>
<sequence length="771" mass="82938" precursor="true">METGYRLRVALVLITAVVVMLNACAFWGDGVARWIAVALQLGACAGAAAYGLTQARRHVGAARWWRVFAAAAMVSFIVGAVAWRLGDFVAPAWWVVPYFLMPLLACASALLLALTSGGMRGSDDEPLRLVVITTTLDGLVAATSFALLVIIGGFGAMSLASLPRSGNAAVDATYALVEMVVVVITAVIGMVYPSHKPNRTNYLIFASGVVLIAGSDRVMAYLDSVCAEGGLLWSRMGFVLGPLFVGLSMRDIPAKARPATRYRPLDWAQLSLPYAGFLGITILLSFHVLRGNRLSAMVVALTLVMVLLVAARQAVALGAQRQLTRRLYDAQHRLAYQVLHDSLTGLPNRLLFGQRLDEAMRDGKFVLIFVDLDDFKEVNDRYGHAAGDDLLRAVGERLKRCVTEADTLARIGGDEFAILIEDEAVAATEDPEFVADRLRLALRDPFPVHGSSVRVRASMGLVRSGDGRLSQTADDLLRQADSSMYAGKRLGKNTAVIYQPASGVRADFPRALREADGGVPAGFSLAYQPVVRLPDETLVALEALARWVAPNGMQIPPETFVAVAEAAGLGAVLDALVLDLACREVKAAGLDVDIHVNIGAARLGNLEFEEQVRRTLERHRIRPSRLVVEITETLPIVDLADAAAQIDRLQAIGVRVALDDYGAGYNSLTYLHALPVHIVKLDRSLAVGADPHRDLTVYRSVIGLCTELGMAVVAEGIETTAQAETILAAGCRLAQGHLFGRPAPITELAWESGRVGVRPSRRHGQFARDPG</sequence>
<dbReference type="PATRIC" id="fig|710421.3.peg.1567"/>
<accession>I4BGF6</accession>
<dbReference type="InterPro" id="IPR000160">
    <property type="entry name" value="GGDEF_dom"/>
</dbReference>
<dbReference type="eggNOG" id="COG5001">
    <property type="taxonomic scope" value="Bacteria"/>
</dbReference>
<feature type="transmembrane region" description="Helical" evidence="1">
    <location>
        <begin position="34"/>
        <end position="52"/>
    </location>
</feature>
<dbReference type="Proteomes" id="UP000006057">
    <property type="component" value="Chromosome"/>
</dbReference>
<evidence type="ECO:0000259" key="3">
    <source>
        <dbReference type="PROSITE" id="PS50887"/>
    </source>
</evidence>
<feature type="transmembrane region" description="Helical" evidence="1">
    <location>
        <begin position="295"/>
        <end position="317"/>
    </location>
</feature>
<proteinExistence type="predicted"/>
<evidence type="ECO:0000313" key="4">
    <source>
        <dbReference type="EMBL" id="AFM16363.1"/>
    </source>
</evidence>
<dbReference type="NCBIfam" id="TIGR00254">
    <property type="entry name" value="GGDEF"/>
    <property type="match status" value="1"/>
</dbReference>
<keyword evidence="5" id="KW-1185">Reference proteome</keyword>
<feature type="domain" description="EAL" evidence="2">
    <location>
        <begin position="505"/>
        <end position="756"/>
    </location>
</feature>
<feature type="transmembrane region" description="Helical" evidence="1">
    <location>
        <begin position="232"/>
        <end position="249"/>
    </location>
</feature>
<dbReference type="CDD" id="cd01949">
    <property type="entry name" value="GGDEF"/>
    <property type="match status" value="1"/>
</dbReference>
<keyword evidence="1" id="KW-1133">Transmembrane helix</keyword>
<dbReference type="SUPFAM" id="SSF55073">
    <property type="entry name" value="Nucleotide cyclase"/>
    <property type="match status" value="1"/>
</dbReference>
<dbReference type="InterPro" id="IPR035919">
    <property type="entry name" value="EAL_sf"/>
</dbReference>
<dbReference type="PROSITE" id="PS50887">
    <property type="entry name" value="GGDEF"/>
    <property type="match status" value="1"/>
</dbReference>
<dbReference type="STRING" id="710421.Mycch_1564"/>